<feature type="transmembrane region" description="Helical" evidence="8">
    <location>
        <begin position="106"/>
        <end position="124"/>
    </location>
</feature>
<keyword evidence="3" id="KW-1003">Cell membrane</keyword>
<evidence type="ECO:0000256" key="1">
    <source>
        <dbReference type="ARBA" id="ARBA00004429"/>
    </source>
</evidence>
<organism evidence="10 11">
    <name type="scientific">Caballeronia sordidicola</name>
    <name type="common">Burkholderia sordidicola</name>
    <dbReference type="NCBI Taxonomy" id="196367"/>
    <lineage>
        <taxon>Bacteria</taxon>
        <taxon>Pseudomonadati</taxon>
        <taxon>Pseudomonadota</taxon>
        <taxon>Betaproteobacteria</taxon>
        <taxon>Burkholderiales</taxon>
        <taxon>Burkholderiaceae</taxon>
        <taxon>Caballeronia</taxon>
    </lineage>
</organism>
<proteinExistence type="inferred from homology"/>
<dbReference type="Pfam" id="PF00528">
    <property type="entry name" value="BPD_transp_1"/>
    <property type="match status" value="1"/>
</dbReference>
<keyword evidence="4" id="KW-0997">Cell inner membrane</keyword>
<dbReference type="PANTHER" id="PTHR43357">
    <property type="entry name" value="INNER MEMBRANE ABC TRANSPORTER PERMEASE PROTEIN YDCV"/>
    <property type="match status" value="1"/>
</dbReference>
<evidence type="ECO:0000256" key="8">
    <source>
        <dbReference type="RuleBase" id="RU363032"/>
    </source>
</evidence>
<name>A0A158I7Q2_CABSO</name>
<dbReference type="AlphaFoldDB" id="A0A158I7Q2"/>
<evidence type="ECO:0000256" key="2">
    <source>
        <dbReference type="ARBA" id="ARBA00022448"/>
    </source>
</evidence>
<dbReference type="InterPro" id="IPR035906">
    <property type="entry name" value="MetI-like_sf"/>
</dbReference>
<evidence type="ECO:0000256" key="6">
    <source>
        <dbReference type="ARBA" id="ARBA00022989"/>
    </source>
</evidence>
<keyword evidence="7 8" id="KW-0472">Membrane</keyword>
<evidence type="ECO:0000259" key="9">
    <source>
        <dbReference type="PROSITE" id="PS50928"/>
    </source>
</evidence>
<dbReference type="Proteomes" id="UP000054893">
    <property type="component" value="Unassembled WGS sequence"/>
</dbReference>
<reference evidence="10 11" key="1">
    <citation type="submission" date="2016-01" db="EMBL/GenBank/DDBJ databases">
        <authorList>
            <person name="Oliw E.H."/>
        </authorList>
    </citation>
    <scope>NUCLEOTIDE SEQUENCE [LARGE SCALE GENOMIC DNA]</scope>
    <source>
        <strain evidence="10">LMG 22029</strain>
    </source>
</reference>
<evidence type="ECO:0000256" key="7">
    <source>
        <dbReference type="ARBA" id="ARBA00023136"/>
    </source>
</evidence>
<comment type="similarity">
    <text evidence="8">Belongs to the binding-protein-dependent transport system permease family.</text>
</comment>
<sequence length="270" mass="29686">MTMRANALERPTALNAVIAVCVAAFILAPMLIVVPMSFSTARSFEFPPPGYWLGHYRAYFTADWLKPTLNSVLIAIVSSIVTLLVATPAAFAVNRREFAARRTLQIMLLLPMLVPSIIMAISYYTVFGRIGLNQTYLGVVLAHTCISIPVVLIAMAAPLRNLDRNLERAALICGATQVQMFRYVTLPLLRPAFVIAAFFAFIHSFDEATISLFISSREVATLPKRMFSSINLDADPVIAVASTFLIAAALTVMVAMAAFSRRREASKDHR</sequence>
<dbReference type="EMBL" id="FCOC02000027">
    <property type="protein sequence ID" value="SAL52289.1"/>
    <property type="molecule type" value="Genomic_DNA"/>
</dbReference>
<evidence type="ECO:0000256" key="3">
    <source>
        <dbReference type="ARBA" id="ARBA00022475"/>
    </source>
</evidence>
<dbReference type="GO" id="GO:0005886">
    <property type="term" value="C:plasma membrane"/>
    <property type="evidence" value="ECO:0007669"/>
    <property type="project" value="UniProtKB-SubCell"/>
</dbReference>
<feature type="transmembrane region" description="Helical" evidence="8">
    <location>
        <begin position="237"/>
        <end position="260"/>
    </location>
</feature>
<dbReference type="PANTHER" id="PTHR43357:SF4">
    <property type="entry name" value="INNER MEMBRANE ABC TRANSPORTER PERMEASE PROTEIN YDCV"/>
    <property type="match status" value="1"/>
</dbReference>
<gene>
    <name evidence="10" type="ORF">AWB64_05623</name>
</gene>
<feature type="transmembrane region" description="Helical" evidence="8">
    <location>
        <begin position="136"/>
        <end position="159"/>
    </location>
</feature>
<dbReference type="SUPFAM" id="SSF161098">
    <property type="entry name" value="MetI-like"/>
    <property type="match status" value="1"/>
</dbReference>
<dbReference type="PROSITE" id="PS50928">
    <property type="entry name" value="ABC_TM1"/>
    <property type="match status" value="1"/>
</dbReference>
<feature type="transmembrane region" description="Helical" evidence="8">
    <location>
        <begin position="72"/>
        <end position="94"/>
    </location>
</feature>
<dbReference type="InterPro" id="IPR000515">
    <property type="entry name" value="MetI-like"/>
</dbReference>
<keyword evidence="2 8" id="KW-0813">Transport</keyword>
<keyword evidence="5 8" id="KW-0812">Transmembrane</keyword>
<feature type="transmembrane region" description="Helical" evidence="8">
    <location>
        <begin position="12"/>
        <end position="38"/>
    </location>
</feature>
<evidence type="ECO:0000313" key="10">
    <source>
        <dbReference type="EMBL" id="SAL52289.1"/>
    </source>
</evidence>
<evidence type="ECO:0000313" key="11">
    <source>
        <dbReference type="Proteomes" id="UP000054893"/>
    </source>
</evidence>
<protein>
    <submittedName>
        <fullName evidence="10">ABC transporter permease</fullName>
    </submittedName>
</protein>
<dbReference type="CDD" id="cd06261">
    <property type="entry name" value="TM_PBP2"/>
    <property type="match status" value="1"/>
</dbReference>
<feature type="transmembrane region" description="Helical" evidence="8">
    <location>
        <begin position="180"/>
        <end position="202"/>
    </location>
</feature>
<dbReference type="GO" id="GO:0055085">
    <property type="term" value="P:transmembrane transport"/>
    <property type="evidence" value="ECO:0007669"/>
    <property type="project" value="InterPro"/>
</dbReference>
<dbReference type="Gene3D" id="1.10.3720.10">
    <property type="entry name" value="MetI-like"/>
    <property type="match status" value="1"/>
</dbReference>
<accession>A0A158I7Q2</accession>
<comment type="subcellular location">
    <subcellularLocation>
        <location evidence="1">Cell inner membrane</location>
        <topology evidence="1">Multi-pass membrane protein</topology>
    </subcellularLocation>
    <subcellularLocation>
        <location evidence="8">Cell membrane</location>
        <topology evidence="8">Multi-pass membrane protein</topology>
    </subcellularLocation>
</comment>
<keyword evidence="6 8" id="KW-1133">Transmembrane helix</keyword>
<evidence type="ECO:0000256" key="4">
    <source>
        <dbReference type="ARBA" id="ARBA00022519"/>
    </source>
</evidence>
<feature type="domain" description="ABC transmembrane type-1" evidence="9">
    <location>
        <begin position="68"/>
        <end position="256"/>
    </location>
</feature>
<evidence type="ECO:0000256" key="5">
    <source>
        <dbReference type="ARBA" id="ARBA00022692"/>
    </source>
</evidence>